<evidence type="ECO:0000313" key="5">
    <source>
        <dbReference type="EMBL" id="PIE82987.1"/>
    </source>
</evidence>
<evidence type="ECO:0000313" key="6">
    <source>
        <dbReference type="Proteomes" id="UP000229278"/>
    </source>
</evidence>
<dbReference type="InterPro" id="IPR003697">
    <property type="entry name" value="Maf-like"/>
</dbReference>
<comment type="caution">
    <text evidence="4">Lacks conserved residue(s) required for the propagation of feature annotation.</text>
</comment>
<feature type="site" description="Important for substrate specificity" evidence="4">
    <location>
        <position position="156"/>
    </location>
</feature>
<dbReference type="GO" id="GO:0009117">
    <property type="term" value="P:nucleotide metabolic process"/>
    <property type="evidence" value="ECO:0007669"/>
    <property type="project" value="UniProtKB-KW"/>
</dbReference>
<dbReference type="PANTHER" id="PTHR43213:SF5">
    <property type="entry name" value="BIFUNCTIONAL DTTP_UTP PYROPHOSPHATASE_METHYLTRANSFERASE PROTEIN-RELATED"/>
    <property type="match status" value="1"/>
</dbReference>
<dbReference type="GO" id="GO:0036218">
    <property type="term" value="F:dTTP diphosphatase activity"/>
    <property type="evidence" value="ECO:0007669"/>
    <property type="project" value="RHEA"/>
</dbReference>
<evidence type="ECO:0000256" key="3">
    <source>
        <dbReference type="ARBA" id="ARBA00023080"/>
    </source>
</evidence>
<dbReference type="Proteomes" id="UP000229278">
    <property type="component" value="Unassembled WGS sequence"/>
</dbReference>
<dbReference type="Gene3D" id="3.90.950.10">
    <property type="match status" value="1"/>
</dbReference>
<gene>
    <name evidence="5" type="ORF">CSA09_04150</name>
</gene>
<comment type="subcellular location">
    <subcellularLocation>
        <location evidence="4">Cytoplasm</location>
    </subcellularLocation>
</comment>
<comment type="catalytic activity">
    <reaction evidence="4">
        <text>dTTP + H2O = dTMP + diphosphate + H(+)</text>
        <dbReference type="Rhea" id="RHEA:28534"/>
        <dbReference type="ChEBI" id="CHEBI:15377"/>
        <dbReference type="ChEBI" id="CHEBI:15378"/>
        <dbReference type="ChEBI" id="CHEBI:33019"/>
        <dbReference type="ChEBI" id="CHEBI:37568"/>
        <dbReference type="ChEBI" id="CHEBI:63528"/>
        <dbReference type="EC" id="3.6.1.9"/>
    </reaction>
</comment>
<proteinExistence type="inferred from homology"/>
<name>A0A2G6PEK3_9GAMM</name>
<dbReference type="SUPFAM" id="SSF52972">
    <property type="entry name" value="ITPase-like"/>
    <property type="match status" value="1"/>
</dbReference>
<keyword evidence="4" id="KW-0963">Cytoplasm</keyword>
<feature type="site" description="Important for substrate specificity" evidence="4">
    <location>
        <position position="13"/>
    </location>
</feature>
<keyword evidence="2 4" id="KW-0378">Hydrolase</keyword>
<dbReference type="HAMAP" id="MF_00528">
    <property type="entry name" value="Maf"/>
    <property type="match status" value="1"/>
</dbReference>
<dbReference type="InterPro" id="IPR029001">
    <property type="entry name" value="ITPase-like_fam"/>
</dbReference>
<dbReference type="GO" id="GO:0005737">
    <property type="term" value="C:cytoplasm"/>
    <property type="evidence" value="ECO:0007669"/>
    <property type="project" value="UniProtKB-SubCell"/>
</dbReference>
<comment type="caution">
    <text evidence="5">The sequence shown here is derived from an EMBL/GenBank/DDBJ whole genome shotgun (WGS) entry which is preliminary data.</text>
</comment>
<comment type="cofactor">
    <cofactor evidence="1 4">
        <name>a divalent metal cation</name>
        <dbReference type="ChEBI" id="CHEBI:60240"/>
    </cofactor>
</comment>
<comment type="function">
    <text evidence="4">Nucleoside triphosphate pyrophosphatase that hydrolyzes dTTP and UTP. May have a dual role in cell division arrest and in preventing the incorporation of modified nucleotides into cellular nucleic acids.</text>
</comment>
<reference evidence="5 6" key="1">
    <citation type="submission" date="2017-10" db="EMBL/GenBank/DDBJ databases">
        <title>Novel microbial diversity and functional potential in the marine mammal oral microbiome.</title>
        <authorList>
            <person name="Dudek N.K."/>
            <person name="Sun C.L."/>
            <person name="Burstein D."/>
            <person name="Kantor R.S."/>
            <person name="Aliaga Goltsman D.S."/>
            <person name="Bik E.M."/>
            <person name="Thomas B.C."/>
            <person name="Banfield J.F."/>
            <person name="Relman D.A."/>
        </authorList>
    </citation>
    <scope>NUCLEOTIDE SEQUENCE [LARGE SCALE GENOMIC DNA]</scope>
    <source>
        <strain evidence="5">DOLJORAL78_50_517</strain>
    </source>
</reference>
<comment type="similarity">
    <text evidence="4">Belongs to the Maf family. YhdE subfamily.</text>
</comment>
<evidence type="ECO:0000256" key="2">
    <source>
        <dbReference type="ARBA" id="ARBA00022801"/>
    </source>
</evidence>
<feature type="active site" description="Proton acceptor" evidence="4">
    <location>
        <position position="73"/>
    </location>
</feature>
<evidence type="ECO:0000256" key="1">
    <source>
        <dbReference type="ARBA" id="ARBA00001968"/>
    </source>
</evidence>
<evidence type="ECO:0000256" key="4">
    <source>
        <dbReference type="HAMAP-Rule" id="MF_00528"/>
    </source>
</evidence>
<dbReference type="PANTHER" id="PTHR43213">
    <property type="entry name" value="BIFUNCTIONAL DTTP/UTP PYROPHOSPHATASE/METHYLTRANSFERASE PROTEIN-RELATED"/>
    <property type="match status" value="1"/>
</dbReference>
<keyword evidence="3 4" id="KW-0546">Nucleotide metabolism</keyword>
<dbReference type="PIRSF" id="PIRSF006305">
    <property type="entry name" value="Maf"/>
    <property type="match status" value="1"/>
</dbReference>
<dbReference type="CDD" id="cd00555">
    <property type="entry name" value="Maf"/>
    <property type="match status" value="1"/>
</dbReference>
<protein>
    <recommendedName>
        <fullName evidence="4">dTTP/UTP pyrophosphatase</fullName>
        <shortName evidence="4">dTTPase/UTPase</shortName>
        <ecNumber evidence="4">3.6.1.9</ecNumber>
    </recommendedName>
    <alternativeName>
        <fullName evidence="4">Nucleoside triphosphate pyrophosphatase</fullName>
    </alternativeName>
    <alternativeName>
        <fullName evidence="4">Nucleotide pyrophosphatase</fullName>
        <shortName evidence="4">Nucleotide PPase</shortName>
    </alternativeName>
</protein>
<feature type="site" description="Important for substrate specificity" evidence="4">
    <location>
        <position position="74"/>
    </location>
</feature>
<dbReference type="AlphaFoldDB" id="A0A2G6PEK3"/>
<dbReference type="NCBIfam" id="TIGR00172">
    <property type="entry name" value="maf"/>
    <property type="match status" value="1"/>
</dbReference>
<dbReference type="Pfam" id="PF02545">
    <property type="entry name" value="Maf"/>
    <property type="match status" value="1"/>
</dbReference>
<dbReference type="EC" id="3.6.1.9" evidence="4"/>
<dbReference type="EMBL" id="PDTV01000009">
    <property type="protein sequence ID" value="PIE82987.1"/>
    <property type="molecule type" value="Genomic_DNA"/>
</dbReference>
<sequence>MPAFIYLASASPRRRELLQQINVPYHRLSVAIDETPLPDETPLAYVTRLACAKAQAGCHAPDRREPYPVLGADTAVTIDDIILGKPRNQDDGLAMLTRLSGRTHQVLSAVALATPKKNAVKVQQSQVHFRTLTTQECIAYWKTGEPLDKAGAYGIQGRAAAFITELHGSYSGVMGLPLFETAELLREFGIDIEYIPPTLFS</sequence>
<organism evidence="5 6">
    <name type="scientific">Candidatus Contendibacter odensensis</name>
    <dbReference type="NCBI Taxonomy" id="1400860"/>
    <lineage>
        <taxon>Bacteria</taxon>
        <taxon>Pseudomonadati</taxon>
        <taxon>Pseudomonadota</taxon>
        <taxon>Gammaproteobacteria</taxon>
        <taxon>Candidatus Competibacteraceae</taxon>
        <taxon>Candidatus Contendibacter</taxon>
    </lineage>
</organism>
<comment type="catalytic activity">
    <reaction evidence="4">
        <text>UTP + H2O = UMP + diphosphate + H(+)</text>
        <dbReference type="Rhea" id="RHEA:29395"/>
        <dbReference type="ChEBI" id="CHEBI:15377"/>
        <dbReference type="ChEBI" id="CHEBI:15378"/>
        <dbReference type="ChEBI" id="CHEBI:33019"/>
        <dbReference type="ChEBI" id="CHEBI:46398"/>
        <dbReference type="ChEBI" id="CHEBI:57865"/>
        <dbReference type="EC" id="3.6.1.9"/>
    </reaction>
</comment>
<dbReference type="GO" id="GO:0036221">
    <property type="term" value="F:UTP diphosphatase activity"/>
    <property type="evidence" value="ECO:0007669"/>
    <property type="project" value="RHEA"/>
</dbReference>
<accession>A0A2G6PEK3</accession>